<keyword evidence="2" id="KW-1185">Reference proteome</keyword>
<dbReference type="EMBL" id="CP120983">
    <property type="protein sequence ID" value="WLQ66329.1"/>
    <property type="molecule type" value="Genomic_DNA"/>
</dbReference>
<dbReference type="Proteomes" id="UP001224433">
    <property type="component" value="Chromosome"/>
</dbReference>
<accession>A0ABY9JIK6</accession>
<reference evidence="1 2" key="1">
    <citation type="submission" date="2023-03" db="EMBL/GenBank/DDBJ databases">
        <title>Isolation and description of six Streptomyces strains from soil environments, able to metabolize different microbial glucans.</title>
        <authorList>
            <person name="Widen T."/>
            <person name="Larsbrink J."/>
        </authorList>
    </citation>
    <scope>NUCLEOTIDE SEQUENCE [LARGE SCALE GENOMIC DNA]</scope>
    <source>
        <strain evidence="1 2">Alt3</strain>
    </source>
</reference>
<dbReference type="RefSeq" id="WP_187282407.1">
    <property type="nucleotide sequence ID" value="NZ_CP120983.1"/>
</dbReference>
<gene>
    <name evidence="1" type="ORF">P8A20_23355</name>
</gene>
<organism evidence="1 2">
    <name type="scientific">Streptomyces glycanivorans</name>
    <dbReference type="NCBI Taxonomy" id="3033808"/>
    <lineage>
        <taxon>Bacteria</taxon>
        <taxon>Bacillati</taxon>
        <taxon>Actinomycetota</taxon>
        <taxon>Actinomycetes</taxon>
        <taxon>Kitasatosporales</taxon>
        <taxon>Streptomycetaceae</taxon>
        <taxon>Streptomyces</taxon>
    </lineage>
</organism>
<sequence length="45" mass="4866">MIELIISILRTEERLTVEAQVALGNVVVCGDLLSEGFGRLTHLGV</sequence>
<protein>
    <submittedName>
        <fullName evidence="1">Uncharacterized protein</fullName>
    </submittedName>
</protein>
<proteinExistence type="predicted"/>
<evidence type="ECO:0000313" key="2">
    <source>
        <dbReference type="Proteomes" id="UP001224433"/>
    </source>
</evidence>
<name>A0ABY9JIK6_9ACTN</name>
<evidence type="ECO:0000313" key="1">
    <source>
        <dbReference type="EMBL" id="WLQ66329.1"/>
    </source>
</evidence>